<name>A0AA36AJE6_OCTVU</name>
<organism evidence="1 2">
    <name type="scientific">Octopus vulgaris</name>
    <name type="common">Common octopus</name>
    <dbReference type="NCBI Taxonomy" id="6645"/>
    <lineage>
        <taxon>Eukaryota</taxon>
        <taxon>Metazoa</taxon>
        <taxon>Spiralia</taxon>
        <taxon>Lophotrochozoa</taxon>
        <taxon>Mollusca</taxon>
        <taxon>Cephalopoda</taxon>
        <taxon>Coleoidea</taxon>
        <taxon>Octopodiformes</taxon>
        <taxon>Octopoda</taxon>
        <taxon>Incirrata</taxon>
        <taxon>Octopodidae</taxon>
        <taxon>Octopus</taxon>
    </lineage>
</organism>
<keyword evidence="2" id="KW-1185">Reference proteome</keyword>
<gene>
    <name evidence="1" type="ORF">OCTVUL_1B013730</name>
</gene>
<sequence>MCCRWSGYRDRLVVRALRSGCDNPGNCFFNARKQSYAITNSLDRHNLKDCAAGGLVTVIKIASPHTGSKRISNNVRHSDAKIVSPHTGSKRICNNVRKLPLHIGSKRICNNVMYSDAKIVSPHTGSKRICNNVRYSDAVIHHTRPVNKLTATEENASHTGIPPRL</sequence>
<reference evidence="1" key="1">
    <citation type="submission" date="2023-08" db="EMBL/GenBank/DDBJ databases">
        <authorList>
            <person name="Alioto T."/>
            <person name="Alioto T."/>
            <person name="Gomez Garrido J."/>
        </authorList>
    </citation>
    <scope>NUCLEOTIDE SEQUENCE</scope>
</reference>
<protein>
    <submittedName>
        <fullName evidence="1">Uncharacterized protein</fullName>
    </submittedName>
</protein>
<dbReference type="EMBL" id="OX597814">
    <property type="protein sequence ID" value="CAI9716609.1"/>
    <property type="molecule type" value="Genomic_DNA"/>
</dbReference>
<accession>A0AA36AJE6</accession>
<dbReference type="Proteomes" id="UP001162480">
    <property type="component" value="Chromosome 1"/>
</dbReference>
<evidence type="ECO:0000313" key="2">
    <source>
        <dbReference type="Proteomes" id="UP001162480"/>
    </source>
</evidence>
<evidence type="ECO:0000313" key="1">
    <source>
        <dbReference type="EMBL" id="CAI9716609.1"/>
    </source>
</evidence>
<dbReference type="AlphaFoldDB" id="A0AA36AJE6"/>
<proteinExistence type="predicted"/>